<comment type="subunit">
    <text evidence="10">Tetramer of two alpha and two beta subunits.</text>
</comment>
<dbReference type="AlphaFoldDB" id="A0A7U4QJG8"/>
<accession>A0A7U4QJG8</accession>
<keyword evidence="8 10" id="KW-0030">Aminoacyl-tRNA synthetase</keyword>
<keyword evidence="13" id="KW-1185">Reference proteome</keyword>
<evidence type="ECO:0000256" key="3">
    <source>
        <dbReference type="ARBA" id="ARBA00022490"/>
    </source>
</evidence>
<dbReference type="Pfam" id="PF05746">
    <property type="entry name" value="DALR_1"/>
    <property type="match status" value="1"/>
</dbReference>
<protein>
    <recommendedName>
        <fullName evidence="10">Glycine--tRNA ligase beta subunit</fullName>
        <ecNumber evidence="10">6.1.1.14</ecNumber>
    </recommendedName>
    <alternativeName>
        <fullName evidence="10">Glycyl-tRNA synthetase beta subunit</fullName>
        <shortName evidence="10">GlyRS</shortName>
    </alternativeName>
</protein>
<evidence type="ECO:0000313" key="13">
    <source>
        <dbReference type="Proteomes" id="UP000070560"/>
    </source>
</evidence>
<keyword evidence="7 10" id="KW-0648">Protein biosynthesis</keyword>
<dbReference type="GO" id="GO:0005829">
    <property type="term" value="C:cytosol"/>
    <property type="evidence" value="ECO:0007669"/>
    <property type="project" value="TreeGrafter"/>
</dbReference>
<dbReference type="InterPro" id="IPR006194">
    <property type="entry name" value="Gly-tRNA-synth_heterodimer"/>
</dbReference>
<comment type="subcellular location">
    <subcellularLocation>
        <location evidence="1 10">Cytoplasm</location>
    </subcellularLocation>
</comment>
<keyword evidence="5 10" id="KW-0547">Nucleotide-binding</keyword>
<dbReference type="PANTHER" id="PTHR30075:SF2">
    <property type="entry name" value="GLYCINE--TRNA LIGASE, CHLOROPLASTIC_MITOCHONDRIAL 2"/>
    <property type="match status" value="1"/>
</dbReference>
<dbReference type="RefSeq" id="WP_066060848.1">
    <property type="nucleotide sequence ID" value="NZ_CP013015.1"/>
</dbReference>
<name>A0A7U4QJG8_DESA2</name>
<evidence type="ECO:0000259" key="11">
    <source>
        <dbReference type="Pfam" id="PF05746"/>
    </source>
</evidence>
<evidence type="ECO:0000256" key="2">
    <source>
        <dbReference type="ARBA" id="ARBA00008226"/>
    </source>
</evidence>
<keyword evidence="6 10" id="KW-0067">ATP-binding</keyword>
<keyword evidence="3 10" id="KW-0963">Cytoplasm</keyword>
<dbReference type="GO" id="GO:0006420">
    <property type="term" value="P:arginyl-tRNA aminoacylation"/>
    <property type="evidence" value="ECO:0007669"/>
    <property type="project" value="InterPro"/>
</dbReference>
<dbReference type="GO" id="GO:0004814">
    <property type="term" value="F:arginine-tRNA ligase activity"/>
    <property type="evidence" value="ECO:0007669"/>
    <property type="project" value="InterPro"/>
</dbReference>
<sequence>MKTLVLEIGTEELPLTIFPEILDQMETLFSEYLQQANLTWSKIKIMATPRRLTVMVTGLPEKQTGKEIEVIGPPYKIAFDHDGNPTKAAIGFAQKQGVSVSELTCIETPKGEYVGVKIKESDQPTEEILAKLLPDYILSLSFPKSMRWHEGKIRFSRPIHWILALLDNKIISFTIDGIKSNNITFGHRFSAPEAITISHPDQYISKLKKAFVIVEPEKRRDEIINLANKAAQGIGGRPLLDKELLNWVNFLVEYPVAIAGKFDDAFLELPSPVLITVMKHHQKYLPIQNEKQRLLPGFVAIINTPVVNIKPVQKGLERVLQARLADARFFYEKDLKTPLIDYLPQLKGVIFQADLGSVWEKVQRIQKIASWLAEKIAPEKKEAVIRAALLCKADLITEMVNEFPELQGVMGGIYAQKQGEPAAVVKAIKEHYLPIEAGGVLPQTEEGAILSIADKIDTIVGCFGVGLIPTGTSDPFALRRNSLGILRILHEKAFSLSLFELIDFGIKAYENRFASEIKGQLIEFFKTRLTSLLLEKGYPHPVMEAVLAVFNGHVPSTFAKAHALSEFSQSLHFQPLVIAYKRVHRIITTVISTGPNPALFKEPQERALFEKYLEIKKKINTLLGKKDYYGALNTLVTLKSFIDDFFDHVMVMVEDKELRQNRLALLTQIKELFLQLADLSKIPI</sequence>
<dbReference type="PROSITE" id="PS50861">
    <property type="entry name" value="AA_TRNA_LIGASE_II_GLYAB"/>
    <property type="match status" value="1"/>
</dbReference>
<dbReference type="KEGG" id="daw:HS1_000645"/>
<evidence type="ECO:0000256" key="1">
    <source>
        <dbReference type="ARBA" id="ARBA00004496"/>
    </source>
</evidence>
<dbReference type="EC" id="6.1.1.14" evidence="10"/>
<dbReference type="PRINTS" id="PR01045">
    <property type="entry name" value="TRNASYNTHGB"/>
</dbReference>
<evidence type="ECO:0000313" key="12">
    <source>
        <dbReference type="EMBL" id="AMM40451.1"/>
    </source>
</evidence>
<comment type="similarity">
    <text evidence="2 10">Belongs to the class-II aminoacyl-tRNA synthetase family.</text>
</comment>
<dbReference type="Pfam" id="PF02092">
    <property type="entry name" value="tRNA_synt_2f"/>
    <property type="match status" value="1"/>
</dbReference>
<dbReference type="GO" id="GO:0004820">
    <property type="term" value="F:glycine-tRNA ligase activity"/>
    <property type="evidence" value="ECO:0007669"/>
    <property type="project" value="UniProtKB-UniRule"/>
</dbReference>
<dbReference type="EMBL" id="CP013015">
    <property type="protein sequence ID" value="AMM40451.1"/>
    <property type="molecule type" value="Genomic_DNA"/>
</dbReference>
<dbReference type="GO" id="GO:0006426">
    <property type="term" value="P:glycyl-tRNA aminoacylation"/>
    <property type="evidence" value="ECO:0007669"/>
    <property type="project" value="UniProtKB-UniRule"/>
</dbReference>
<feature type="domain" description="DALR anticodon binding" evidence="11">
    <location>
        <begin position="579"/>
        <end position="675"/>
    </location>
</feature>
<dbReference type="InterPro" id="IPR015944">
    <property type="entry name" value="Gly-tRNA-synth_bsu"/>
</dbReference>
<evidence type="ECO:0000256" key="8">
    <source>
        <dbReference type="ARBA" id="ARBA00023146"/>
    </source>
</evidence>
<organism evidence="12 13">
    <name type="scientific">Desulfofervidus auxilii</name>
    <dbReference type="NCBI Taxonomy" id="1621989"/>
    <lineage>
        <taxon>Bacteria</taxon>
        <taxon>Pseudomonadati</taxon>
        <taxon>Thermodesulfobacteriota</taxon>
        <taxon>Candidatus Desulfofervidia</taxon>
        <taxon>Candidatus Desulfofervidales</taxon>
        <taxon>Candidatus Desulfofervidaceae</taxon>
        <taxon>Candidatus Desulfofervidus</taxon>
    </lineage>
</organism>
<keyword evidence="4 10" id="KW-0436">Ligase</keyword>
<gene>
    <name evidence="10" type="primary">glyS</name>
    <name evidence="12" type="ORF">HS1_000645</name>
</gene>
<evidence type="ECO:0000256" key="10">
    <source>
        <dbReference type="HAMAP-Rule" id="MF_00255"/>
    </source>
</evidence>
<evidence type="ECO:0000256" key="6">
    <source>
        <dbReference type="ARBA" id="ARBA00022840"/>
    </source>
</evidence>
<evidence type="ECO:0000256" key="7">
    <source>
        <dbReference type="ARBA" id="ARBA00022917"/>
    </source>
</evidence>
<evidence type="ECO:0000256" key="5">
    <source>
        <dbReference type="ARBA" id="ARBA00022741"/>
    </source>
</evidence>
<dbReference type="InterPro" id="IPR008909">
    <property type="entry name" value="DALR_anticod-bd"/>
</dbReference>
<dbReference type="NCBIfam" id="TIGR00211">
    <property type="entry name" value="glyS"/>
    <property type="match status" value="1"/>
</dbReference>
<proteinExistence type="inferred from homology"/>
<dbReference type="OrthoDB" id="9775440at2"/>
<dbReference type="Proteomes" id="UP000070560">
    <property type="component" value="Chromosome"/>
</dbReference>
<dbReference type="PANTHER" id="PTHR30075">
    <property type="entry name" value="GLYCYL-TRNA SYNTHETASE"/>
    <property type="match status" value="1"/>
</dbReference>
<reference evidence="12 13" key="1">
    <citation type="submission" date="2015-10" db="EMBL/GenBank/DDBJ databases">
        <title>Candidatus Desulfofervidus auxilii, a hydrogenotrophic sulfate-reducing bacterium involved in the thermophilic anaerobic oxidation of methane.</title>
        <authorList>
            <person name="Krukenberg V."/>
            <person name="Richter M."/>
            <person name="Wegener G."/>
        </authorList>
    </citation>
    <scope>NUCLEOTIDE SEQUENCE [LARGE SCALE GENOMIC DNA]</scope>
    <source>
        <strain evidence="12 13">HS1</strain>
    </source>
</reference>
<comment type="catalytic activity">
    <reaction evidence="9 10">
        <text>tRNA(Gly) + glycine + ATP = glycyl-tRNA(Gly) + AMP + diphosphate</text>
        <dbReference type="Rhea" id="RHEA:16013"/>
        <dbReference type="Rhea" id="RHEA-COMP:9664"/>
        <dbReference type="Rhea" id="RHEA-COMP:9683"/>
        <dbReference type="ChEBI" id="CHEBI:30616"/>
        <dbReference type="ChEBI" id="CHEBI:33019"/>
        <dbReference type="ChEBI" id="CHEBI:57305"/>
        <dbReference type="ChEBI" id="CHEBI:78442"/>
        <dbReference type="ChEBI" id="CHEBI:78522"/>
        <dbReference type="ChEBI" id="CHEBI:456215"/>
        <dbReference type="EC" id="6.1.1.14"/>
    </reaction>
</comment>
<dbReference type="GO" id="GO:0005524">
    <property type="term" value="F:ATP binding"/>
    <property type="evidence" value="ECO:0007669"/>
    <property type="project" value="UniProtKB-UniRule"/>
</dbReference>
<dbReference type="HAMAP" id="MF_00255">
    <property type="entry name" value="Gly_tRNA_synth_beta"/>
    <property type="match status" value="1"/>
</dbReference>
<evidence type="ECO:0000256" key="9">
    <source>
        <dbReference type="ARBA" id="ARBA00047937"/>
    </source>
</evidence>
<dbReference type="SUPFAM" id="SSF109604">
    <property type="entry name" value="HD-domain/PDEase-like"/>
    <property type="match status" value="1"/>
</dbReference>
<evidence type="ECO:0000256" key="4">
    <source>
        <dbReference type="ARBA" id="ARBA00022598"/>
    </source>
</evidence>